<dbReference type="InterPro" id="IPR036365">
    <property type="entry name" value="PGBD-like_sf"/>
</dbReference>
<dbReference type="PANTHER" id="PTHR10201:SF294">
    <property type="entry name" value="MATRIX METALLOPROTEINASE 16"/>
    <property type="match status" value="1"/>
</dbReference>
<comment type="similarity">
    <text evidence="1">Belongs to the peptidase M10A family.</text>
</comment>
<evidence type="ECO:0000313" key="16">
    <source>
        <dbReference type="Proteomes" id="UP000594262"/>
    </source>
</evidence>
<feature type="chain" id="PRO_5033916109" description="Peptidase metallopeptidase domain-containing protein" evidence="13">
    <location>
        <begin position="20"/>
        <end position="558"/>
    </location>
</feature>
<feature type="binding site" evidence="11">
    <location>
        <position position="220"/>
    </location>
    <ligand>
        <name>Ca(2+)</name>
        <dbReference type="ChEBI" id="CHEBI:29108"/>
        <label>1</label>
    </ligand>
</feature>
<dbReference type="GO" id="GO:0030198">
    <property type="term" value="P:extracellular matrix organization"/>
    <property type="evidence" value="ECO:0007669"/>
    <property type="project" value="TreeGrafter"/>
</dbReference>
<dbReference type="InterPro" id="IPR033739">
    <property type="entry name" value="M10A_MMP"/>
</dbReference>
<dbReference type="GO" id="GO:0004222">
    <property type="term" value="F:metalloendopeptidase activity"/>
    <property type="evidence" value="ECO:0007669"/>
    <property type="project" value="InterPro"/>
</dbReference>
<feature type="binding site" evidence="11">
    <location>
        <position position="137"/>
    </location>
    <ligand>
        <name>Ca(2+)</name>
        <dbReference type="ChEBI" id="CHEBI:29108"/>
        <label>1</label>
    </ligand>
</feature>
<feature type="binding site" evidence="10">
    <location>
        <position position="245"/>
    </location>
    <ligand>
        <name>Zn(2+)</name>
        <dbReference type="ChEBI" id="CHEBI:29105"/>
        <label>2</label>
        <note>catalytic</note>
    </ligand>
</feature>
<evidence type="ECO:0000256" key="9">
    <source>
        <dbReference type="PIRSR" id="PIRSR001191-1"/>
    </source>
</evidence>
<dbReference type="SMART" id="SM00235">
    <property type="entry name" value="ZnMc"/>
    <property type="match status" value="1"/>
</dbReference>
<feature type="binding site" description="in inhibited form" evidence="11">
    <location>
        <position position="98"/>
    </location>
    <ligand>
        <name>Zn(2+)</name>
        <dbReference type="ChEBI" id="CHEBI:29105"/>
        <label>2</label>
        <note>catalytic</note>
    </ligand>
</feature>
<dbReference type="RefSeq" id="XP_066913753.1">
    <property type="nucleotide sequence ID" value="XM_067057652.1"/>
</dbReference>
<dbReference type="Proteomes" id="UP000594262">
    <property type="component" value="Unplaced"/>
</dbReference>
<feature type="signal peptide" evidence="13">
    <location>
        <begin position="1"/>
        <end position="19"/>
    </location>
</feature>
<evidence type="ECO:0000256" key="4">
    <source>
        <dbReference type="ARBA" id="ARBA00022737"/>
    </source>
</evidence>
<name>A0A7M5WU60_9CNID</name>
<evidence type="ECO:0000256" key="10">
    <source>
        <dbReference type="PIRSR" id="PIRSR001191-2"/>
    </source>
</evidence>
<feature type="binding site" evidence="11">
    <location>
        <position position="425"/>
    </location>
    <ligand>
        <name>Ca(2+)</name>
        <dbReference type="ChEBI" id="CHEBI:29108"/>
        <label>5</label>
    </ligand>
</feature>
<feature type="domain" description="Peptidase metallopeptidase" evidence="14">
    <location>
        <begin position="118"/>
        <end position="287"/>
    </location>
</feature>
<evidence type="ECO:0000313" key="15">
    <source>
        <dbReference type="EnsemblMetazoa" id="CLYHEMP013138.2"/>
    </source>
</evidence>
<comment type="cofactor">
    <cofactor evidence="11">
        <name>Zn(2+)</name>
        <dbReference type="ChEBI" id="CHEBI:29105"/>
    </cofactor>
    <text evidence="11">Binds 2 Zn(2+) ions per subunit.</text>
</comment>
<dbReference type="PANTHER" id="PTHR10201">
    <property type="entry name" value="MATRIX METALLOPROTEINASE"/>
    <property type="match status" value="1"/>
</dbReference>
<feature type="binding site" evidence="11">
    <location>
        <position position="369"/>
    </location>
    <ligand>
        <name>Ca(2+)</name>
        <dbReference type="ChEBI" id="CHEBI:29108"/>
        <label>4</label>
    </ligand>
</feature>
<evidence type="ECO:0000256" key="1">
    <source>
        <dbReference type="ARBA" id="ARBA00010370"/>
    </source>
</evidence>
<dbReference type="InterPro" id="IPR006026">
    <property type="entry name" value="Peptidase_Metallo"/>
</dbReference>
<dbReference type="InterPro" id="IPR021190">
    <property type="entry name" value="Pept_M10A"/>
</dbReference>
<evidence type="ECO:0000256" key="12">
    <source>
        <dbReference type="PROSITE-ProRule" id="PRU01011"/>
    </source>
</evidence>
<evidence type="ECO:0000256" key="8">
    <source>
        <dbReference type="ARBA" id="ARBA00023145"/>
    </source>
</evidence>
<dbReference type="InterPro" id="IPR036375">
    <property type="entry name" value="Hemopexin-like_dom_sf"/>
</dbReference>
<dbReference type="EnsemblMetazoa" id="CLYHEMT013138.2">
    <property type="protein sequence ID" value="CLYHEMP013138.2"/>
    <property type="gene ID" value="CLYHEMG013138"/>
</dbReference>
<feature type="binding site" evidence="11">
    <location>
        <position position="476"/>
    </location>
    <ligand>
        <name>Ca(2+)</name>
        <dbReference type="ChEBI" id="CHEBI:29108"/>
        <label>4</label>
    </ligand>
</feature>
<feature type="binding site" evidence="11">
    <location>
        <position position="175"/>
    </location>
    <ligand>
        <name>Ca(2+)</name>
        <dbReference type="ChEBI" id="CHEBI:29108"/>
        <label>2</label>
    </ligand>
</feature>
<dbReference type="GO" id="GO:0030574">
    <property type="term" value="P:collagen catabolic process"/>
    <property type="evidence" value="ECO:0007669"/>
    <property type="project" value="TreeGrafter"/>
</dbReference>
<dbReference type="SMART" id="SM00120">
    <property type="entry name" value="HX"/>
    <property type="match status" value="4"/>
</dbReference>
<keyword evidence="11" id="KW-0106">Calcium</keyword>
<dbReference type="OrthoDB" id="406838at2759"/>
<evidence type="ECO:0000256" key="6">
    <source>
        <dbReference type="ARBA" id="ARBA00022833"/>
    </source>
</evidence>
<dbReference type="PROSITE" id="PS51642">
    <property type="entry name" value="HEMOPEXIN_2"/>
    <property type="match status" value="2"/>
</dbReference>
<feature type="binding site" evidence="11">
    <location>
        <position position="200"/>
    </location>
    <ligand>
        <name>Zn(2+)</name>
        <dbReference type="ChEBI" id="CHEBI:29105"/>
        <label>1</label>
    </ligand>
</feature>
<feature type="binding site" evidence="10">
    <location>
        <position position="241"/>
    </location>
    <ligand>
        <name>Zn(2+)</name>
        <dbReference type="ChEBI" id="CHEBI:29105"/>
        <label>2</label>
        <note>catalytic</note>
    </ligand>
</feature>
<feature type="binding site" evidence="11">
    <location>
        <position position="193"/>
    </location>
    <ligand>
        <name>Ca(2+)</name>
        <dbReference type="ChEBI" id="CHEBI:29108"/>
        <label>3</label>
    </ligand>
</feature>
<dbReference type="SUPFAM" id="SSF50923">
    <property type="entry name" value="Hemopexin-like domain"/>
    <property type="match status" value="1"/>
</dbReference>
<dbReference type="CDD" id="cd04278">
    <property type="entry name" value="ZnMc_MMP"/>
    <property type="match status" value="1"/>
</dbReference>
<accession>A0A7M5WU60</accession>
<keyword evidence="3 10" id="KW-0479">Metal-binding</keyword>
<dbReference type="Gene3D" id="2.110.10.10">
    <property type="entry name" value="Hemopexin-like domain"/>
    <property type="match status" value="1"/>
</dbReference>
<keyword evidence="13" id="KW-0732">Signal</keyword>
<feature type="binding site" evidence="11">
    <location>
        <position position="192"/>
    </location>
    <ligand>
        <name>Ca(2+)</name>
        <dbReference type="ChEBI" id="CHEBI:29108"/>
        <label>3</label>
    </ligand>
</feature>
<evidence type="ECO:0000256" key="11">
    <source>
        <dbReference type="PIRSR" id="PIRSR621190-2"/>
    </source>
</evidence>
<feature type="active site" evidence="9">
    <location>
        <position position="242"/>
    </location>
</feature>
<dbReference type="PIRSF" id="PIRSF001191">
    <property type="entry name" value="Peptidase_M10A_matrix"/>
    <property type="match status" value="1"/>
</dbReference>
<feature type="binding site" evidence="11">
    <location>
        <position position="185"/>
    </location>
    <ligand>
        <name>Zn(2+)</name>
        <dbReference type="ChEBI" id="CHEBI:29105"/>
        <label>1</label>
    </ligand>
</feature>
<dbReference type="SUPFAM" id="SSF55486">
    <property type="entry name" value="Metalloproteases ('zincins'), catalytic domain"/>
    <property type="match status" value="1"/>
</dbReference>
<dbReference type="Pfam" id="PF00413">
    <property type="entry name" value="Peptidase_M10"/>
    <property type="match status" value="1"/>
</dbReference>
<keyword evidence="6 10" id="KW-0862">Zinc</keyword>
<dbReference type="AlphaFoldDB" id="A0A7M5WU60"/>
<feature type="repeat" description="Hemopexin" evidence="12">
    <location>
        <begin position="419"/>
        <end position="471"/>
    </location>
</feature>
<dbReference type="GO" id="GO:0005615">
    <property type="term" value="C:extracellular space"/>
    <property type="evidence" value="ECO:0007669"/>
    <property type="project" value="TreeGrafter"/>
</dbReference>
<keyword evidence="5" id="KW-0378">Hydrolase</keyword>
<sequence>MKKYGYFLLIFTTICLCHGKPANEENDAQIEVNIDSRGMMSLQKFGWFKPKFSSEAGQIQANSEALAQSLRDFQKFAHIPVTGEYDADTQRMMQSPRCGMSDKTGDTRLKRKKRYNRHGTKWHKKEITWAVENDNDDGITREMVQYTMKRSFDKWQAVTNLEFKELVGRPVNSADIRVRFERGTHDDSYPFDGPGGTLAHAFYPHDNTGLAGDVHFDDAEKYTIKDDSGRSYKKLLWVAVHELGHSIGLEHSDLKGAIMYPWYQHFEGNDFDLTDDDRLGVQMIYGGKDPAVTNLPVTAITPSTPSLQTVRKSSCTNKIGAALLGIDGRTYIFNGQYFYILYQSGRGLMGVEEGPLLISAKFDGLITFDAIFRRPNDGMIIAFHGDSYTIYKGYKKLRPEEGGGTRKISDGFQKLEEGFRDVDAAIYNKENNKLYLFKGEKYWRFSTTFNSNDFVRDNNYPQSIASRWHGLPKSVDGALLWQDDKIFFFKDNEYYRWNQRLQRVHSGYPQKLTSTFLECTKGTFQSEREMAADSSSIEITPSFLGLSIALLVHRIVVL</sequence>
<feature type="binding site" evidence="11">
    <location>
        <position position="187"/>
    </location>
    <ligand>
        <name>Zn(2+)</name>
        <dbReference type="ChEBI" id="CHEBI:29105"/>
        <label>1</label>
    </ligand>
</feature>
<dbReference type="Gene3D" id="3.40.390.10">
    <property type="entry name" value="Collagenase (Catalytic Domain)"/>
    <property type="match status" value="1"/>
</dbReference>
<evidence type="ECO:0000256" key="13">
    <source>
        <dbReference type="SAM" id="SignalP"/>
    </source>
</evidence>
<feature type="repeat" description="Hemopexin" evidence="12">
    <location>
        <begin position="472"/>
        <end position="519"/>
    </location>
</feature>
<feature type="binding site" evidence="11">
    <location>
        <position position="259"/>
    </location>
    <ligand>
        <name>Zn(2+)</name>
        <dbReference type="ChEBI" id="CHEBI:29105"/>
        <label>2</label>
        <note>catalytic</note>
    </ligand>
</feature>
<feature type="binding site" evidence="11">
    <location>
        <position position="218"/>
    </location>
    <ligand>
        <name>Ca(2+)</name>
        <dbReference type="ChEBI" id="CHEBI:29108"/>
        <label>1</label>
    </ligand>
</feature>
<protein>
    <recommendedName>
        <fullName evidence="14">Peptidase metallopeptidase domain-containing protein</fullName>
    </recommendedName>
</protein>
<organism evidence="15 16">
    <name type="scientific">Clytia hemisphaerica</name>
    <dbReference type="NCBI Taxonomy" id="252671"/>
    <lineage>
        <taxon>Eukaryota</taxon>
        <taxon>Metazoa</taxon>
        <taxon>Cnidaria</taxon>
        <taxon>Hydrozoa</taxon>
        <taxon>Hydroidolina</taxon>
        <taxon>Leptothecata</taxon>
        <taxon>Obeliida</taxon>
        <taxon>Clytiidae</taxon>
        <taxon>Clytia</taxon>
    </lineage>
</organism>
<dbReference type="GO" id="GO:0008270">
    <property type="term" value="F:zinc ion binding"/>
    <property type="evidence" value="ECO:0007669"/>
    <property type="project" value="InterPro"/>
</dbReference>
<dbReference type="InterPro" id="IPR018487">
    <property type="entry name" value="Hemopexin-like_repeat"/>
</dbReference>
<dbReference type="RefSeq" id="XP_066913752.1">
    <property type="nucleotide sequence ID" value="XM_067057651.1"/>
</dbReference>
<feature type="binding site" evidence="11">
    <location>
        <position position="217"/>
    </location>
    <ligand>
        <name>Ca(2+)</name>
        <dbReference type="ChEBI" id="CHEBI:29108"/>
        <label>3</label>
    </ligand>
</feature>
<dbReference type="InterPro" id="IPR000585">
    <property type="entry name" value="Hemopexin-like_dom"/>
</dbReference>
<dbReference type="GO" id="GO:0006508">
    <property type="term" value="P:proteolysis"/>
    <property type="evidence" value="ECO:0007669"/>
    <property type="project" value="UniProtKB-KW"/>
</dbReference>
<dbReference type="RefSeq" id="XP_066913751.1">
    <property type="nucleotide sequence ID" value="XM_067057650.1"/>
</dbReference>
<feature type="binding site" evidence="11">
    <location>
        <position position="215"/>
    </location>
    <ligand>
        <name>Zn(2+)</name>
        <dbReference type="ChEBI" id="CHEBI:29105"/>
        <label>1</label>
    </ligand>
</feature>
<evidence type="ECO:0000259" key="14">
    <source>
        <dbReference type="SMART" id="SM00235"/>
    </source>
</evidence>
<evidence type="ECO:0000256" key="5">
    <source>
        <dbReference type="ARBA" id="ARBA00022801"/>
    </source>
</evidence>
<dbReference type="SUPFAM" id="SSF47090">
    <property type="entry name" value="PGBD-like"/>
    <property type="match status" value="1"/>
</dbReference>
<dbReference type="Pfam" id="PF00045">
    <property type="entry name" value="Hemopexin"/>
    <property type="match status" value="2"/>
</dbReference>
<dbReference type="EnsemblMetazoa" id="CLYHEMT013138.1">
    <property type="protein sequence ID" value="CLYHEMP013138.1"/>
    <property type="gene ID" value="CLYHEMG013138"/>
</dbReference>
<dbReference type="GeneID" id="136801024"/>
<proteinExistence type="inferred from homology"/>
<keyword evidence="7" id="KW-0482">Metalloprotease</keyword>
<evidence type="ECO:0000256" key="2">
    <source>
        <dbReference type="ARBA" id="ARBA00022670"/>
    </source>
</evidence>
<feature type="binding site" evidence="10">
    <location>
        <position position="251"/>
    </location>
    <ligand>
        <name>Zn(2+)</name>
        <dbReference type="ChEBI" id="CHEBI:29105"/>
        <label>2</label>
        <note>catalytic</note>
    </ligand>
</feature>
<evidence type="ECO:0000256" key="7">
    <source>
        <dbReference type="ARBA" id="ARBA00023049"/>
    </source>
</evidence>
<dbReference type="CDD" id="cd00094">
    <property type="entry name" value="HX"/>
    <property type="match status" value="1"/>
</dbReference>
<feature type="binding site" evidence="11">
    <location>
        <position position="213"/>
    </location>
    <ligand>
        <name>Ca(2+)</name>
        <dbReference type="ChEBI" id="CHEBI:29108"/>
        <label>2</label>
    </ligand>
</feature>
<keyword evidence="16" id="KW-1185">Reference proteome</keyword>
<evidence type="ECO:0000256" key="3">
    <source>
        <dbReference type="ARBA" id="ARBA00022723"/>
    </source>
</evidence>
<feature type="binding site" evidence="11">
    <location>
        <position position="220"/>
    </location>
    <ligand>
        <name>Ca(2+)</name>
        <dbReference type="ChEBI" id="CHEBI:29108"/>
        <label>3</label>
    </ligand>
</feature>
<dbReference type="PRINTS" id="PR00138">
    <property type="entry name" value="MATRIXIN"/>
</dbReference>
<comment type="cofactor">
    <cofactor evidence="11">
        <name>Ca(2+)</name>
        <dbReference type="ChEBI" id="CHEBI:29108"/>
    </cofactor>
    <text evidence="11">Can bind about 5 Ca(2+) ions per subunit.</text>
</comment>
<keyword evidence="8" id="KW-0865">Zymogen</keyword>
<reference evidence="15" key="1">
    <citation type="submission" date="2021-01" db="UniProtKB">
        <authorList>
            <consortium name="EnsemblMetazoa"/>
        </authorList>
    </citation>
    <scope>IDENTIFICATION</scope>
</reference>
<dbReference type="GO" id="GO:0031012">
    <property type="term" value="C:extracellular matrix"/>
    <property type="evidence" value="ECO:0007669"/>
    <property type="project" value="InterPro"/>
</dbReference>
<keyword evidence="2" id="KW-0645">Protease</keyword>
<dbReference type="InterPro" id="IPR024079">
    <property type="entry name" value="MetalloPept_cat_dom_sf"/>
</dbReference>
<dbReference type="InterPro" id="IPR001818">
    <property type="entry name" value="Pept_M10_metallopeptidase"/>
</dbReference>
<keyword evidence="4" id="KW-0677">Repeat</keyword>